<protein>
    <submittedName>
        <fullName evidence="1">RlmE</fullName>
    </submittedName>
</protein>
<organism evidence="1 2">
    <name type="scientific">Acrasis kona</name>
    <dbReference type="NCBI Taxonomy" id="1008807"/>
    <lineage>
        <taxon>Eukaryota</taxon>
        <taxon>Discoba</taxon>
        <taxon>Heterolobosea</taxon>
        <taxon>Tetramitia</taxon>
        <taxon>Eutetramitia</taxon>
        <taxon>Acrasidae</taxon>
        <taxon>Acrasis</taxon>
    </lineage>
</organism>
<gene>
    <name evidence="1" type="ORF">AKO1_003053</name>
</gene>
<reference evidence="1 2" key="1">
    <citation type="submission" date="2024-03" db="EMBL/GenBank/DDBJ databases">
        <title>The Acrasis kona genome and developmental transcriptomes reveal deep origins of eukaryotic multicellular pathways.</title>
        <authorList>
            <person name="Sheikh S."/>
            <person name="Fu C.-J."/>
            <person name="Brown M.W."/>
            <person name="Baldauf S.L."/>
        </authorList>
    </citation>
    <scope>NUCLEOTIDE SEQUENCE [LARGE SCALE GENOMIC DNA]</scope>
    <source>
        <strain evidence="1 2">ATCC MYA-3509</strain>
    </source>
</reference>
<keyword evidence="2" id="KW-1185">Reference proteome</keyword>
<proteinExistence type="predicted"/>
<evidence type="ECO:0000313" key="1">
    <source>
        <dbReference type="EMBL" id="KAL0490553.1"/>
    </source>
</evidence>
<dbReference type="AlphaFoldDB" id="A0AAW2ZNL8"/>
<accession>A0AAW2ZNL8</accession>
<sequence>MHTFLQSIMEDEMKAQSVTKAYEKRRRMNAIKYNRLKAPKPSLWQIEHPQAVNINYEHTTNMLAC</sequence>
<name>A0AAW2ZNL8_9EUKA</name>
<dbReference type="EMBL" id="JAOPGA020001695">
    <property type="protein sequence ID" value="KAL0490553.1"/>
    <property type="molecule type" value="Genomic_DNA"/>
</dbReference>
<evidence type="ECO:0000313" key="2">
    <source>
        <dbReference type="Proteomes" id="UP001431209"/>
    </source>
</evidence>
<comment type="caution">
    <text evidence="1">The sequence shown here is derived from an EMBL/GenBank/DDBJ whole genome shotgun (WGS) entry which is preliminary data.</text>
</comment>
<dbReference type="Proteomes" id="UP001431209">
    <property type="component" value="Unassembled WGS sequence"/>
</dbReference>